<dbReference type="CDD" id="cd01638">
    <property type="entry name" value="CysQ"/>
    <property type="match status" value="1"/>
</dbReference>
<dbReference type="PRINTS" id="PR00377">
    <property type="entry name" value="IMPHPHTASES"/>
</dbReference>
<feature type="binding site" evidence="3">
    <location>
        <position position="116"/>
    </location>
    <ligand>
        <name>Mg(2+)</name>
        <dbReference type="ChEBI" id="CHEBI:18420"/>
        <label>1</label>
        <note>catalytic</note>
    </ligand>
</feature>
<dbReference type="InterPro" id="IPR050725">
    <property type="entry name" value="CysQ/Inositol_MonoPase"/>
</dbReference>
<evidence type="ECO:0000256" key="3">
    <source>
        <dbReference type="PIRSR" id="PIRSR600760-2"/>
    </source>
</evidence>
<proteinExistence type="predicted"/>
<dbReference type="Pfam" id="PF00459">
    <property type="entry name" value="Inositol_P"/>
    <property type="match status" value="1"/>
</dbReference>
<feature type="binding site" evidence="3">
    <location>
        <position position="93"/>
    </location>
    <ligand>
        <name>Mg(2+)</name>
        <dbReference type="ChEBI" id="CHEBI:18420"/>
        <label>2</label>
    </ligand>
</feature>
<sequence length="313" mass="35752">MRRWLFNIHLVIKLPSGVYLENLIDDLRAFSWEAYETLIYYSKIVKDSNNKSNILKNDNLDDPVTKADLKVNEVIIKRINEKYKDINWEILSEENVKLTSESCNNNADWIWVLDPLDGTKDFIQGTGNYAMHLALNYKNKPYIGIVLIPDKDELWITDGEKVWGEKKDGSKIKPNLSTNKSLKDMSLVTSKNHRNEIIKKLIQKIDFYKVITMGSIGCKIASIIRGESDIYISLSLMGKSSPKDWDFAAPEAILKTAGGVITNLDNQELIYGKSNFEQGGIIVASSNINTHKDICTEIKEIIKKYDIYPLRIN</sequence>
<dbReference type="AlphaFoldDB" id="Q7V0R4"/>
<evidence type="ECO:0000256" key="1">
    <source>
        <dbReference type="ARBA" id="ARBA00001033"/>
    </source>
</evidence>
<dbReference type="HOGENOM" id="CLU_044118_3_0_3"/>
<dbReference type="PANTHER" id="PTHR43028:SF5">
    <property type="entry name" value="3'(2'),5'-BISPHOSPHATE NUCLEOTIDASE 1"/>
    <property type="match status" value="1"/>
</dbReference>
<comment type="cofactor">
    <cofactor evidence="3">
        <name>Mg(2+)</name>
        <dbReference type="ChEBI" id="CHEBI:18420"/>
    </cofactor>
</comment>
<dbReference type="GO" id="GO:0052834">
    <property type="term" value="F:inositol monophosphate phosphatase activity"/>
    <property type="evidence" value="ECO:0007669"/>
    <property type="project" value="UniProtKB-EC"/>
</dbReference>
<dbReference type="eggNOG" id="COG1218">
    <property type="taxonomic scope" value="Bacteria"/>
</dbReference>
<dbReference type="Gene3D" id="3.30.540.10">
    <property type="entry name" value="Fructose-1,6-Bisphosphatase, subunit A, domain 1"/>
    <property type="match status" value="1"/>
</dbReference>
<keyword evidence="3" id="KW-0479">Metal-binding</keyword>
<dbReference type="GO" id="GO:0046854">
    <property type="term" value="P:phosphatidylinositol phosphate biosynthetic process"/>
    <property type="evidence" value="ECO:0007669"/>
    <property type="project" value="InterPro"/>
</dbReference>
<reference evidence="4 5" key="1">
    <citation type="journal article" date="2003" name="Nature">
        <title>Genome divergence in two Prochlorococcus ecotypes reflects oceanic niche differentiation.</title>
        <authorList>
            <person name="Rocap G."/>
            <person name="Larimer F.W."/>
            <person name="Lamerdin J.E."/>
            <person name="Malfatti S."/>
            <person name="Chain P."/>
            <person name="Ahlgren N.A."/>
            <person name="Arellano A."/>
            <person name="Coleman M."/>
            <person name="Hauser L."/>
            <person name="Hess W.R."/>
            <person name="Johnson Z.I."/>
            <person name="Land M.L."/>
            <person name="Lindell D."/>
            <person name="Post A.F."/>
            <person name="Regala W."/>
            <person name="Shah M."/>
            <person name="Shaw S.L."/>
            <person name="Steglich C."/>
            <person name="Sullivan M.B."/>
            <person name="Ting C.S."/>
            <person name="Tolonen A."/>
            <person name="Webb E.A."/>
            <person name="Zinser E.R."/>
            <person name="Chisholm S.W."/>
        </authorList>
    </citation>
    <scope>NUCLEOTIDE SEQUENCE [LARGE SCALE GENOMIC DNA]</scope>
    <source>
        <strain evidence="5">CCMP1986 / NIES-2087 / MED4</strain>
    </source>
</reference>
<feature type="binding site" evidence="3">
    <location>
        <position position="246"/>
    </location>
    <ligand>
        <name>Mg(2+)</name>
        <dbReference type="ChEBI" id="CHEBI:18420"/>
        <label>1</label>
        <note>catalytic</note>
    </ligand>
</feature>
<dbReference type="InterPro" id="IPR020550">
    <property type="entry name" value="Inositol_monophosphatase_CS"/>
</dbReference>
<organism evidence="4 5">
    <name type="scientific">Prochlorococcus marinus subsp. pastoris (strain CCMP1986 / NIES-2087 / MED4)</name>
    <dbReference type="NCBI Taxonomy" id="59919"/>
    <lineage>
        <taxon>Bacteria</taxon>
        <taxon>Bacillati</taxon>
        <taxon>Cyanobacteriota</taxon>
        <taxon>Cyanophyceae</taxon>
        <taxon>Synechococcales</taxon>
        <taxon>Prochlorococcaceae</taxon>
        <taxon>Prochlorococcus</taxon>
    </lineage>
</organism>
<dbReference type="STRING" id="59919.PMM1192"/>
<evidence type="ECO:0000256" key="2">
    <source>
        <dbReference type="ARBA" id="ARBA00013106"/>
    </source>
</evidence>
<comment type="catalytic activity">
    <reaction evidence="1">
        <text>a myo-inositol phosphate + H2O = myo-inositol + phosphate</text>
        <dbReference type="Rhea" id="RHEA:24056"/>
        <dbReference type="ChEBI" id="CHEBI:15377"/>
        <dbReference type="ChEBI" id="CHEBI:17268"/>
        <dbReference type="ChEBI" id="CHEBI:43474"/>
        <dbReference type="ChEBI" id="CHEBI:84139"/>
        <dbReference type="EC" id="3.1.3.25"/>
    </reaction>
</comment>
<dbReference type="InterPro" id="IPR000760">
    <property type="entry name" value="Inositol_monophosphatase-like"/>
</dbReference>
<dbReference type="PROSITE" id="PS00630">
    <property type="entry name" value="IMP_2"/>
    <property type="match status" value="1"/>
</dbReference>
<feature type="binding site" evidence="3">
    <location>
        <position position="117"/>
    </location>
    <ligand>
        <name>Mg(2+)</name>
        <dbReference type="ChEBI" id="CHEBI:18420"/>
        <label>1</label>
        <note>catalytic</note>
    </ligand>
</feature>
<dbReference type="PANTHER" id="PTHR43028">
    <property type="entry name" value="3'(2'),5'-BISPHOSPHATE NUCLEOTIDASE 1"/>
    <property type="match status" value="1"/>
</dbReference>
<accession>Q7V0R4</accession>
<protein>
    <recommendedName>
        <fullName evidence="2">inositol-phosphate phosphatase</fullName>
        <ecNumber evidence="2">3.1.3.25</ecNumber>
    </recommendedName>
</protein>
<keyword evidence="3" id="KW-0460">Magnesium</keyword>
<dbReference type="SUPFAM" id="SSF56655">
    <property type="entry name" value="Carbohydrate phosphatase"/>
    <property type="match status" value="1"/>
</dbReference>
<dbReference type="EMBL" id="BX548174">
    <property type="protein sequence ID" value="CAE19651.1"/>
    <property type="molecule type" value="Genomic_DNA"/>
</dbReference>
<name>Q7V0R4_PROMP</name>
<dbReference type="Proteomes" id="UP000001026">
    <property type="component" value="Chromosome"/>
</dbReference>
<dbReference type="KEGG" id="pmm:PMM1192"/>
<evidence type="ECO:0000313" key="4">
    <source>
        <dbReference type="EMBL" id="CAE19651.1"/>
    </source>
</evidence>
<dbReference type="GO" id="GO:0046872">
    <property type="term" value="F:metal ion binding"/>
    <property type="evidence" value="ECO:0007669"/>
    <property type="project" value="UniProtKB-KW"/>
</dbReference>
<gene>
    <name evidence="4" type="ordered locus">PMM1192</name>
</gene>
<feature type="binding site" evidence="3">
    <location>
        <position position="114"/>
    </location>
    <ligand>
        <name>Mg(2+)</name>
        <dbReference type="ChEBI" id="CHEBI:18420"/>
        <label>1</label>
        <note>catalytic</note>
    </ligand>
</feature>
<dbReference type="EC" id="3.1.3.25" evidence="2"/>
<dbReference type="Gene3D" id="3.40.190.80">
    <property type="match status" value="1"/>
</dbReference>
<evidence type="ECO:0000313" key="5">
    <source>
        <dbReference type="Proteomes" id="UP000001026"/>
    </source>
</evidence>